<feature type="chain" id="PRO_5042940609" description="DUF3617 domain-containing protein" evidence="1">
    <location>
        <begin position="18"/>
        <end position="121"/>
    </location>
</feature>
<organism evidence="2 3">
    <name type="scientific">Paraburkholderia fungorum</name>
    <dbReference type="NCBI Taxonomy" id="134537"/>
    <lineage>
        <taxon>Bacteria</taxon>
        <taxon>Pseudomonadati</taxon>
        <taxon>Pseudomonadota</taxon>
        <taxon>Betaproteobacteria</taxon>
        <taxon>Burkholderiales</taxon>
        <taxon>Burkholderiaceae</taxon>
        <taxon>Paraburkholderia</taxon>
    </lineage>
</organism>
<sequence length="121" mass="12692">MFSAIAVGVCAITAANAATIPTSFQGNWASNCAVTKNSQDTEAAMSIVRIDTTSVSYGEAQCTVLKTSTNNASQIEGTFDCIGDGVGGKEVLSLQQEGGTLRLIDRSGNVWQSTDKLHRCK</sequence>
<keyword evidence="1" id="KW-0732">Signal</keyword>
<accession>A0AAP5Q6C1</accession>
<feature type="signal peptide" evidence="1">
    <location>
        <begin position="1"/>
        <end position="17"/>
    </location>
</feature>
<gene>
    <name evidence="2" type="ORF">ParKJ_03720</name>
</gene>
<protein>
    <recommendedName>
        <fullName evidence="4">DUF3617 domain-containing protein</fullName>
    </recommendedName>
</protein>
<dbReference type="EMBL" id="JANSLM010000001">
    <property type="protein sequence ID" value="MDT8836512.1"/>
    <property type="molecule type" value="Genomic_DNA"/>
</dbReference>
<dbReference type="RefSeq" id="WP_028197831.1">
    <property type="nucleotide sequence ID" value="NZ_CADFGE010000004.1"/>
</dbReference>
<proteinExistence type="predicted"/>
<comment type="caution">
    <text evidence="2">The sequence shown here is derived from an EMBL/GenBank/DDBJ whole genome shotgun (WGS) entry which is preliminary data.</text>
</comment>
<evidence type="ECO:0000313" key="3">
    <source>
        <dbReference type="Proteomes" id="UP001246473"/>
    </source>
</evidence>
<dbReference type="AlphaFoldDB" id="A0AAP5Q6C1"/>
<evidence type="ECO:0000313" key="2">
    <source>
        <dbReference type="EMBL" id="MDT8836512.1"/>
    </source>
</evidence>
<reference evidence="2" key="1">
    <citation type="submission" date="2022-08" db="EMBL/GenBank/DDBJ databases">
        <authorList>
            <person name="Kim S.-J."/>
        </authorList>
    </citation>
    <scope>NUCLEOTIDE SEQUENCE</scope>
    <source>
        <strain evidence="2">KJ</strain>
    </source>
</reference>
<evidence type="ECO:0008006" key="4">
    <source>
        <dbReference type="Google" id="ProtNLM"/>
    </source>
</evidence>
<dbReference type="Proteomes" id="UP001246473">
    <property type="component" value="Unassembled WGS sequence"/>
</dbReference>
<name>A0AAP5Q6C1_9BURK</name>
<evidence type="ECO:0000256" key="1">
    <source>
        <dbReference type="SAM" id="SignalP"/>
    </source>
</evidence>